<name>A0A225W0W4_9STRA</name>
<feature type="transmembrane region" description="Helical" evidence="7">
    <location>
        <begin position="36"/>
        <end position="57"/>
    </location>
</feature>
<organism evidence="9 10">
    <name type="scientific">Phytophthora megakarya</name>
    <dbReference type="NCBI Taxonomy" id="4795"/>
    <lineage>
        <taxon>Eukaryota</taxon>
        <taxon>Sar</taxon>
        <taxon>Stramenopiles</taxon>
        <taxon>Oomycota</taxon>
        <taxon>Peronosporomycetes</taxon>
        <taxon>Peronosporales</taxon>
        <taxon>Peronosporaceae</taxon>
        <taxon>Phytophthora</taxon>
    </lineage>
</organism>
<keyword evidence="3" id="KW-1003">Cell membrane</keyword>
<dbReference type="InterPro" id="IPR036458">
    <property type="entry name" value="Na:dicarbo_symporter_sf"/>
</dbReference>
<comment type="caution">
    <text evidence="9">The sequence shown here is derived from an EMBL/GenBank/DDBJ whole genome shotgun (WGS) entry which is preliminary data.</text>
</comment>
<sequence length="522" mass="56086">MSFESLHTPSSRTRSSFESSPIPQELPKPPSRFAKWFFGLPGIVCGVLVGVALGILLNSVDTPSVAITWIGTLGDLFIRAVECLVSPLVFTGLVVSMADMTLGNQAVNVGGKTLIIYLLTTASPSNVTAVATSIGLSMALLFRNAFDATPFPVNETAAAVAIECGDRPGYYLSWSTNGTVSCEFYGSLDSSGAFNYDAIHDKPTLFLERDVNGTYERTDDTFQDLTLTEALMTQLHALVPSNITQAFADGNLLSIITFALLFGMVLSRNKLKAATEVVRDLNVAFLVLIGWIIKCTPVAICSLLAAAIANSKDLVTLIKGVAVYCACDICGQVLHVMVFYPILMRFFVNTNPYHWMSKMAQAQLFAMGCASSAATLPVVMECIAATKIIPQEIYRFTLSLGATIGMDGTAVGTPIAIVFMAQVSDIEIEPIKYVVLWIVSAIGAVGVGPVPSATIVMIMTVWRTVFPGEDLPPAFAFIPATDWFLDRLHTPVNVTCDAVVCRIVTEQVGEIKQDTPTADETV</sequence>
<feature type="transmembrane region" description="Helical" evidence="7">
    <location>
        <begin position="114"/>
        <end position="142"/>
    </location>
</feature>
<evidence type="ECO:0000256" key="1">
    <source>
        <dbReference type="ARBA" id="ARBA00004651"/>
    </source>
</evidence>
<evidence type="ECO:0000256" key="8">
    <source>
        <dbReference type="SAM" id="MobiDB-lite"/>
    </source>
</evidence>
<reference evidence="10" key="1">
    <citation type="submission" date="2017-03" db="EMBL/GenBank/DDBJ databases">
        <title>Phytopthora megakarya and P. palmivora, two closely related causual agents of cacao black pod achieved similar genome size and gene model numbers by different mechanisms.</title>
        <authorList>
            <person name="Ali S."/>
            <person name="Shao J."/>
            <person name="Larry D.J."/>
            <person name="Kronmiller B."/>
            <person name="Shen D."/>
            <person name="Strem M.D."/>
            <person name="Melnick R.L."/>
            <person name="Guiltinan M.J."/>
            <person name="Tyler B.M."/>
            <person name="Meinhardt L.W."/>
            <person name="Bailey B.A."/>
        </authorList>
    </citation>
    <scope>NUCLEOTIDE SEQUENCE [LARGE SCALE GENOMIC DNA]</scope>
    <source>
        <strain evidence="10">zdho120</strain>
    </source>
</reference>
<dbReference type="Proteomes" id="UP000198211">
    <property type="component" value="Unassembled WGS sequence"/>
</dbReference>
<feature type="transmembrane region" description="Helical" evidence="7">
    <location>
        <begin position="321"/>
        <end position="343"/>
    </location>
</feature>
<dbReference type="Gene3D" id="1.10.3860.10">
    <property type="entry name" value="Sodium:dicarboxylate symporter"/>
    <property type="match status" value="1"/>
</dbReference>
<feature type="transmembrane region" description="Helical" evidence="7">
    <location>
        <begin position="364"/>
        <end position="386"/>
    </location>
</feature>
<feature type="region of interest" description="Disordered" evidence="8">
    <location>
        <begin position="1"/>
        <end position="25"/>
    </location>
</feature>
<dbReference type="InterPro" id="IPR001991">
    <property type="entry name" value="Na-dicarboxylate_symporter"/>
</dbReference>
<feature type="transmembrane region" description="Helical" evidence="7">
    <location>
        <begin position="252"/>
        <end position="271"/>
    </location>
</feature>
<dbReference type="Pfam" id="PF00375">
    <property type="entry name" value="SDF"/>
    <property type="match status" value="2"/>
</dbReference>
<dbReference type="PANTHER" id="PTHR42865">
    <property type="entry name" value="PROTON/GLUTAMATE-ASPARTATE SYMPORTER"/>
    <property type="match status" value="1"/>
</dbReference>
<dbReference type="AlphaFoldDB" id="A0A225W0W4"/>
<dbReference type="STRING" id="4795.A0A225W0W4"/>
<proteinExistence type="inferred from homology"/>
<evidence type="ECO:0000256" key="4">
    <source>
        <dbReference type="ARBA" id="ARBA00022692"/>
    </source>
</evidence>
<dbReference type="PRINTS" id="PR00173">
    <property type="entry name" value="EDTRNSPORT"/>
</dbReference>
<evidence type="ECO:0000256" key="2">
    <source>
        <dbReference type="ARBA" id="ARBA00022448"/>
    </source>
</evidence>
<evidence type="ECO:0000256" key="5">
    <source>
        <dbReference type="ARBA" id="ARBA00022989"/>
    </source>
</evidence>
<evidence type="ECO:0000256" key="7">
    <source>
        <dbReference type="RuleBase" id="RU361216"/>
    </source>
</evidence>
<evidence type="ECO:0000313" key="9">
    <source>
        <dbReference type="EMBL" id="OWZ10818.1"/>
    </source>
</evidence>
<comment type="similarity">
    <text evidence="7">Belongs to the dicarboxylate/amino acid:cation symporter (DAACS) (TC 2.A.23) family.</text>
</comment>
<evidence type="ECO:0000256" key="3">
    <source>
        <dbReference type="ARBA" id="ARBA00022475"/>
    </source>
</evidence>
<keyword evidence="2 7" id="KW-0813">Transport</keyword>
<dbReference type="GO" id="GO:0005886">
    <property type="term" value="C:plasma membrane"/>
    <property type="evidence" value="ECO:0007669"/>
    <property type="project" value="UniProtKB-SubCell"/>
</dbReference>
<keyword evidence="6 7" id="KW-0472">Membrane</keyword>
<dbReference type="GO" id="GO:0015293">
    <property type="term" value="F:symporter activity"/>
    <property type="evidence" value="ECO:0007669"/>
    <property type="project" value="UniProtKB-UniRule"/>
</dbReference>
<keyword evidence="7" id="KW-0769">Symport</keyword>
<dbReference type="SUPFAM" id="SSF118215">
    <property type="entry name" value="Proton glutamate symport protein"/>
    <property type="match status" value="2"/>
</dbReference>
<gene>
    <name evidence="9" type="ORF">PHMEG_00016261</name>
</gene>
<keyword evidence="5 7" id="KW-1133">Transmembrane helix</keyword>
<dbReference type="EMBL" id="NBNE01002319">
    <property type="protein sequence ID" value="OWZ10818.1"/>
    <property type="molecule type" value="Genomic_DNA"/>
</dbReference>
<dbReference type="OrthoDB" id="5877963at2759"/>
<evidence type="ECO:0000313" key="10">
    <source>
        <dbReference type="Proteomes" id="UP000198211"/>
    </source>
</evidence>
<comment type="subcellular location">
    <subcellularLocation>
        <location evidence="1">Cell membrane</location>
        <topology evidence="1">Multi-pass membrane protein</topology>
    </subcellularLocation>
    <subcellularLocation>
        <location evidence="7">Membrane</location>
        <topology evidence="7">Multi-pass membrane protein</topology>
    </subcellularLocation>
</comment>
<evidence type="ECO:0000256" key="6">
    <source>
        <dbReference type="ARBA" id="ARBA00023136"/>
    </source>
</evidence>
<feature type="transmembrane region" description="Helical" evidence="7">
    <location>
        <begin position="398"/>
        <end position="421"/>
    </location>
</feature>
<feature type="transmembrane region" description="Helical" evidence="7">
    <location>
        <begin position="77"/>
        <end position="102"/>
    </location>
</feature>
<keyword evidence="10" id="KW-1185">Reference proteome</keyword>
<feature type="transmembrane region" description="Helical" evidence="7">
    <location>
        <begin position="433"/>
        <end position="462"/>
    </location>
</feature>
<dbReference type="PANTHER" id="PTHR42865:SF7">
    <property type="entry name" value="PROTON_GLUTAMATE-ASPARTATE SYMPORTER"/>
    <property type="match status" value="1"/>
</dbReference>
<accession>A0A225W0W4</accession>
<protein>
    <recommendedName>
        <fullName evidence="7">Amino acid transporter</fullName>
    </recommendedName>
</protein>
<feature type="compositionally biased region" description="Low complexity" evidence="8">
    <location>
        <begin position="8"/>
        <end position="21"/>
    </location>
</feature>
<feature type="transmembrane region" description="Helical" evidence="7">
    <location>
        <begin position="283"/>
        <end position="309"/>
    </location>
</feature>
<keyword evidence="4 7" id="KW-0812">Transmembrane</keyword>